<dbReference type="EMBL" id="MN740596">
    <property type="protein sequence ID" value="QHS78320.1"/>
    <property type="molecule type" value="Genomic_DNA"/>
</dbReference>
<accession>A0A6C0AFU4</accession>
<dbReference type="AlphaFoldDB" id="A0A6C0AFU4"/>
<proteinExistence type="predicted"/>
<protein>
    <recommendedName>
        <fullName evidence="2">Transcription factor TFIIB cyclin-like domain-containing protein</fullName>
    </recommendedName>
</protein>
<name>A0A6C0AFU4_9ZZZZ</name>
<evidence type="ECO:0008006" key="2">
    <source>
        <dbReference type="Google" id="ProtNLM"/>
    </source>
</evidence>
<sequence>MINNCMHNNVFEGVCCSCGIYTTDCGMSINLNEGYSKSHIKAKKNPNIGFFRDLNEKNIHQEVKKWIHEEVQKIPNFNKKVGCKNQTLFAFVYKGYLSLDIDFDPIKLAYELNISKKDSRVGIKLAASIAQKSLPEPTTGSVRSPIDIRLPSFYIEDELKNIDRMDLLEEIRKFAEQETDKKISLLEDRPNKVAIGFINYYCLKNNIVIPKIHKIFKMSPKELKKYTDLIE</sequence>
<evidence type="ECO:0000313" key="1">
    <source>
        <dbReference type="EMBL" id="QHS78320.1"/>
    </source>
</evidence>
<reference evidence="1" key="1">
    <citation type="journal article" date="2020" name="Nature">
        <title>Giant virus diversity and host interactions through global metagenomics.</title>
        <authorList>
            <person name="Schulz F."/>
            <person name="Roux S."/>
            <person name="Paez-Espino D."/>
            <person name="Jungbluth S."/>
            <person name="Walsh D.A."/>
            <person name="Denef V.J."/>
            <person name="McMahon K.D."/>
            <person name="Konstantinidis K.T."/>
            <person name="Eloe-Fadrosh E.A."/>
            <person name="Kyrpides N.C."/>
            <person name="Woyke T."/>
        </authorList>
    </citation>
    <scope>NUCLEOTIDE SEQUENCE</scope>
    <source>
        <strain evidence="1">GVMAG-S-1021933-23</strain>
    </source>
</reference>
<organism evidence="1">
    <name type="scientific">viral metagenome</name>
    <dbReference type="NCBI Taxonomy" id="1070528"/>
    <lineage>
        <taxon>unclassified sequences</taxon>
        <taxon>metagenomes</taxon>
        <taxon>organismal metagenomes</taxon>
    </lineage>
</organism>